<dbReference type="Proteomes" id="UP001066276">
    <property type="component" value="Chromosome 4_2"/>
</dbReference>
<feature type="region of interest" description="Disordered" evidence="1">
    <location>
        <begin position="129"/>
        <end position="205"/>
    </location>
</feature>
<reference evidence="2" key="1">
    <citation type="journal article" date="2022" name="bioRxiv">
        <title>Sequencing and chromosome-scale assembly of the giantPleurodeles waltlgenome.</title>
        <authorList>
            <person name="Brown T."/>
            <person name="Elewa A."/>
            <person name="Iarovenko S."/>
            <person name="Subramanian E."/>
            <person name="Araus A.J."/>
            <person name="Petzold A."/>
            <person name="Susuki M."/>
            <person name="Suzuki K.-i.T."/>
            <person name="Hayashi T."/>
            <person name="Toyoda A."/>
            <person name="Oliveira C."/>
            <person name="Osipova E."/>
            <person name="Leigh N.D."/>
            <person name="Simon A."/>
            <person name="Yun M.H."/>
        </authorList>
    </citation>
    <scope>NUCLEOTIDE SEQUENCE</scope>
    <source>
        <strain evidence="2">20211129_DDA</strain>
        <tissue evidence="2">Liver</tissue>
    </source>
</reference>
<evidence type="ECO:0000256" key="1">
    <source>
        <dbReference type="SAM" id="MobiDB-lite"/>
    </source>
</evidence>
<gene>
    <name evidence="2" type="ORF">NDU88_003435</name>
</gene>
<evidence type="ECO:0000313" key="3">
    <source>
        <dbReference type="Proteomes" id="UP001066276"/>
    </source>
</evidence>
<name>A0AAV7SFT3_PLEWA</name>
<dbReference type="AlphaFoldDB" id="A0AAV7SFT3"/>
<feature type="region of interest" description="Disordered" evidence="1">
    <location>
        <begin position="25"/>
        <end position="100"/>
    </location>
</feature>
<feature type="compositionally biased region" description="Basic and acidic residues" evidence="1">
    <location>
        <begin position="129"/>
        <end position="203"/>
    </location>
</feature>
<protein>
    <submittedName>
        <fullName evidence="2">Uncharacterized protein</fullName>
    </submittedName>
</protein>
<evidence type="ECO:0000313" key="2">
    <source>
        <dbReference type="EMBL" id="KAJ1162971.1"/>
    </source>
</evidence>
<feature type="compositionally biased region" description="Basic and acidic residues" evidence="1">
    <location>
        <begin position="37"/>
        <end position="48"/>
    </location>
</feature>
<keyword evidence="3" id="KW-1185">Reference proteome</keyword>
<dbReference type="EMBL" id="JANPWB010000008">
    <property type="protein sequence ID" value="KAJ1162971.1"/>
    <property type="molecule type" value="Genomic_DNA"/>
</dbReference>
<organism evidence="2 3">
    <name type="scientific">Pleurodeles waltl</name>
    <name type="common">Iberian ribbed newt</name>
    <dbReference type="NCBI Taxonomy" id="8319"/>
    <lineage>
        <taxon>Eukaryota</taxon>
        <taxon>Metazoa</taxon>
        <taxon>Chordata</taxon>
        <taxon>Craniata</taxon>
        <taxon>Vertebrata</taxon>
        <taxon>Euteleostomi</taxon>
        <taxon>Amphibia</taxon>
        <taxon>Batrachia</taxon>
        <taxon>Caudata</taxon>
        <taxon>Salamandroidea</taxon>
        <taxon>Salamandridae</taxon>
        <taxon>Pleurodelinae</taxon>
        <taxon>Pleurodeles</taxon>
    </lineage>
</organism>
<comment type="caution">
    <text evidence="2">The sequence shown here is derived from an EMBL/GenBank/DDBJ whole genome shotgun (WGS) entry which is preliminary data.</text>
</comment>
<feature type="compositionally biased region" description="Basic and acidic residues" evidence="1">
    <location>
        <begin position="91"/>
        <end position="100"/>
    </location>
</feature>
<sequence>MYSSEVRRRAQKRFRWVGEGHRKIARKARRGAGGKVQAERREEAEERHKRMVGGMQEERSVEGGTGNTQKNVQWRCARNAGEVRDRRSRRDSRGMQERCARKVAGEVREGGSRRDARGMQERCARKVAGEVREGGSRRDARGMQERCARKVAGEVREGGSRRDARGMQERRAREAGEVREGGSRRDDRGMQDKSESDAGEVREWFGVQTRRSACSIVTAQWTGDDRAQKRRRSSTGG</sequence>
<proteinExistence type="predicted"/>
<accession>A0AAV7SFT3</accession>